<accession>A0A372MGJ0</accession>
<sequence>MMHSFILASMETQPTITVGSMLERSLPVALVPCWGSYEKTEGSLRLAKQGDTLSLRYMLRSPLLRRMVQEHNLEVCDDSCVGLLLKSKESEQYLHLQCSASGALRSWWVSNEGERTLLPSSLLETIPVTVTILENSNAQSRWSVEMHLDLKALKIDTDGPLFGNFYSCAEQTDQKYYLLAHETGTLEPNVEVPSAFMALEFL</sequence>
<dbReference type="GO" id="GO:0030246">
    <property type="term" value="F:carbohydrate binding"/>
    <property type="evidence" value="ECO:0007669"/>
    <property type="project" value="InterPro"/>
</dbReference>
<evidence type="ECO:0000313" key="2">
    <source>
        <dbReference type="EMBL" id="RFU94895.1"/>
    </source>
</evidence>
<reference evidence="2 3" key="2">
    <citation type="submission" date="2018-09" db="EMBL/GenBank/DDBJ databases">
        <title>Genome of Sphaerochaeta halotolerans strain 4-11.</title>
        <authorList>
            <person name="Nazina T.N."/>
            <person name="Sokolova D.S."/>
        </authorList>
    </citation>
    <scope>NUCLEOTIDE SEQUENCE [LARGE SCALE GENOMIC DNA]</scope>
    <source>
        <strain evidence="2 3">4-11</strain>
    </source>
</reference>
<comment type="caution">
    <text evidence="2">The sequence shown here is derived from an EMBL/GenBank/DDBJ whole genome shotgun (WGS) entry which is preliminary data.</text>
</comment>
<dbReference type="AlphaFoldDB" id="A0A372MGJ0"/>
<dbReference type="Proteomes" id="UP000264002">
    <property type="component" value="Unassembled WGS sequence"/>
</dbReference>
<dbReference type="Gene3D" id="2.60.40.1190">
    <property type="match status" value="1"/>
</dbReference>
<evidence type="ECO:0000313" key="3">
    <source>
        <dbReference type="Proteomes" id="UP000264002"/>
    </source>
</evidence>
<feature type="domain" description="Carbohydrate-binding" evidence="1">
    <location>
        <begin position="43"/>
        <end position="201"/>
    </location>
</feature>
<dbReference type="Pfam" id="PF16011">
    <property type="entry name" value="CBM9_2"/>
    <property type="match status" value="1"/>
</dbReference>
<proteinExistence type="predicted"/>
<name>A0A372MGJ0_9SPIR</name>
<organism evidence="2 3">
    <name type="scientific">Sphaerochaeta halotolerans</name>
    <dbReference type="NCBI Taxonomy" id="2293840"/>
    <lineage>
        <taxon>Bacteria</taxon>
        <taxon>Pseudomonadati</taxon>
        <taxon>Spirochaetota</taxon>
        <taxon>Spirochaetia</taxon>
        <taxon>Spirochaetales</taxon>
        <taxon>Sphaerochaetaceae</taxon>
        <taxon>Sphaerochaeta</taxon>
    </lineage>
</organism>
<protein>
    <recommendedName>
        <fullName evidence="1">Carbohydrate-binding domain-containing protein</fullName>
    </recommendedName>
</protein>
<dbReference type="GO" id="GO:0016052">
    <property type="term" value="P:carbohydrate catabolic process"/>
    <property type="evidence" value="ECO:0007669"/>
    <property type="project" value="InterPro"/>
</dbReference>
<dbReference type="InterPro" id="IPR010502">
    <property type="entry name" value="Carb-bd_dom_fam9"/>
</dbReference>
<dbReference type="EMBL" id="QUWK01000006">
    <property type="protein sequence ID" value="RFU94895.1"/>
    <property type="molecule type" value="Genomic_DNA"/>
</dbReference>
<dbReference type="GO" id="GO:0004553">
    <property type="term" value="F:hydrolase activity, hydrolyzing O-glycosyl compounds"/>
    <property type="evidence" value="ECO:0007669"/>
    <property type="project" value="InterPro"/>
</dbReference>
<evidence type="ECO:0000259" key="1">
    <source>
        <dbReference type="Pfam" id="PF16011"/>
    </source>
</evidence>
<keyword evidence="3" id="KW-1185">Reference proteome</keyword>
<reference evidence="3" key="1">
    <citation type="submission" date="2018-08" db="EMBL/GenBank/DDBJ databases">
        <authorList>
            <person name="Grouzdev D.S."/>
            <person name="Krutkina M.S."/>
        </authorList>
    </citation>
    <scope>NUCLEOTIDE SEQUENCE [LARGE SCALE GENOMIC DNA]</scope>
    <source>
        <strain evidence="3">4-11</strain>
    </source>
</reference>
<gene>
    <name evidence="2" type="ORF">DYP60_06595</name>
</gene>